<organism evidence="2 3">
    <name type="scientific">Phragmitibacter flavus</name>
    <dbReference type="NCBI Taxonomy" id="2576071"/>
    <lineage>
        <taxon>Bacteria</taxon>
        <taxon>Pseudomonadati</taxon>
        <taxon>Verrucomicrobiota</taxon>
        <taxon>Verrucomicrobiia</taxon>
        <taxon>Verrucomicrobiales</taxon>
        <taxon>Verrucomicrobiaceae</taxon>
        <taxon>Phragmitibacter</taxon>
    </lineage>
</organism>
<dbReference type="PANTHER" id="PTHR36114:SF4">
    <property type="entry name" value="CUPIN 2 CONSERVED BARREL DOMAIN-CONTAINING PROTEIN"/>
    <property type="match status" value="1"/>
</dbReference>
<dbReference type="OrthoDB" id="6058at2"/>
<dbReference type="InterPro" id="IPR013096">
    <property type="entry name" value="Cupin_2"/>
</dbReference>
<comment type="caution">
    <text evidence="2">The sequence shown here is derived from an EMBL/GenBank/DDBJ whole genome shotgun (WGS) entry which is preliminary data.</text>
</comment>
<dbReference type="CDD" id="cd02214">
    <property type="entry name" value="cupin_MJ1618"/>
    <property type="match status" value="1"/>
</dbReference>
<dbReference type="InterPro" id="IPR014710">
    <property type="entry name" value="RmlC-like_jellyroll"/>
</dbReference>
<dbReference type="PANTHER" id="PTHR36114">
    <property type="entry name" value="16.7 KDA PROTEIN IN WHIE LOCUS"/>
    <property type="match status" value="1"/>
</dbReference>
<evidence type="ECO:0000313" key="2">
    <source>
        <dbReference type="EMBL" id="TLD70622.1"/>
    </source>
</evidence>
<keyword evidence="3" id="KW-1185">Reference proteome</keyword>
<reference evidence="2 3" key="1">
    <citation type="submission" date="2019-05" db="EMBL/GenBank/DDBJ databases">
        <title>Verrucobacter flavum gen. nov., sp. nov. a new member of the family Verrucomicrobiaceae.</title>
        <authorList>
            <person name="Szuroczki S."/>
            <person name="Abbaszade G."/>
            <person name="Szabo A."/>
            <person name="Felfoldi T."/>
            <person name="Schumann P."/>
            <person name="Boka K."/>
            <person name="Keki Z."/>
            <person name="Toumi M."/>
            <person name="Toth E."/>
        </authorList>
    </citation>
    <scope>NUCLEOTIDE SEQUENCE [LARGE SCALE GENOMIC DNA]</scope>
    <source>
        <strain evidence="2 3">MG-N-17</strain>
    </source>
</reference>
<dbReference type="EMBL" id="VAUV01000008">
    <property type="protein sequence ID" value="TLD70622.1"/>
    <property type="molecule type" value="Genomic_DNA"/>
</dbReference>
<proteinExistence type="predicted"/>
<accession>A0A5R8KE81</accession>
<dbReference type="Proteomes" id="UP000306196">
    <property type="component" value="Unassembled WGS sequence"/>
</dbReference>
<dbReference type="SUPFAM" id="SSF51182">
    <property type="entry name" value="RmlC-like cupins"/>
    <property type="match status" value="1"/>
</dbReference>
<sequence length="117" mass="12847">MTINQLSEQAPFTTKDGSTIRSILDSTNAPVQQQSLAEASLPPGAKTDRHYHKASEEIYFLLEGRGTMEIDGEVRVVGPGDAVLIPAGAWHQIEALEGLRFLCCCAPPYRHEDTFFS</sequence>
<dbReference type="Gene3D" id="2.60.120.10">
    <property type="entry name" value="Jelly Rolls"/>
    <property type="match status" value="1"/>
</dbReference>
<name>A0A5R8KE81_9BACT</name>
<gene>
    <name evidence="2" type="ORF">FEM03_12280</name>
</gene>
<evidence type="ECO:0000259" key="1">
    <source>
        <dbReference type="Pfam" id="PF07883"/>
    </source>
</evidence>
<dbReference type="InterPro" id="IPR011051">
    <property type="entry name" value="RmlC_Cupin_sf"/>
</dbReference>
<dbReference type="Pfam" id="PF07883">
    <property type="entry name" value="Cupin_2"/>
    <property type="match status" value="1"/>
</dbReference>
<dbReference type="AlphaFoldDB" id="A0A5R8KE81"/>
<dbReference type="InterPro" id="IPR052044">
    <property type="entry name" value="PKS_Associated_Protein"/>
</dbReference>
<protein>
    <submittedName>
        <fullName evidence="2">Cupin domain-containing protein</fullName>
    </submittedName>
</protein>
<evidence type="ECO:0000313" key="3">
    <source>
        <dbReference type="Proteomes" id="UP000306196"/>
    </source>
</evidence>
<feature type="domain" description="Cupin type-2" evidence="1">
    <location>
        <begin position="39"/>
        <end position="102"/>
    </location>
</feature>